<dbReference type="PANTHER" id="PTHR30606">
    <property type="entry name" value="LIPID A BIOSYNTHESIS LAUROYL ACYLTRANSFERASE"/>
    <property type="match status" value="1"/>
</dbReference>
<protein>
    <submittedName>
        <fullName evidence="7">Lipid A biosynthesis lauroyl acyltransferase</fullName>
    </submittedName>
</protein>
<sequence length="316" mass="35090">MIGRSVAGAVSQQRYNCKGVPVTRADWIIWPLRLLGWLPLPLLRGLGAVLGWLLYCSNVATVRVVRRNIALCFAELPAAAQEARVKARCIDVGQLFFETLAVWNRSPQWLEQRVVVDASLDPLLEAIAQTRGAIIIAPHHGNWEVVGLWAAQRAKMTSLYDPPQSRAFEQWIKSARQRSGAQLLPTDVRGVAGVVKALKRGEITGILPDQQPPASSGEFAPFFGHPARTMTLVGNLLQRTDAAAFFVAAIRVKGGWRLRAQLPERALWSSDSQQSLAALNRGVEAIIALAPEQYQWEYKRFRAQPSGSERLYPARW</sequence>
<dbReference type="PANTHER" id="PTHR30606:SF10">
    <property type="entry name" value="PHOSPHATIDYLINOSITOL MANNOSIDE ACYLTRANSFERASE"/>
    <property type="match status" value="1"/>
</dbReference>
<evidence type="ECO:0000256" key="4">
    <source>
        <dbReference type="ARBA" id="ARBA00022679"/>
    </source>
</evidence>
<dbReference type="AlphaFoldDB" id="A0A4Y8UI20"/>
<keyword evidence="6 7" id="KW-0012">Acyltransferase</keyword>
<reference evidence="7 8" key="1">
    <citation type="submission" date="2019-03" db="EMBL/GenBank/DDBJ databases">
        <title>Draft genome of Gammaproteobacteria bacterium LSUCC0057, a member of the SAR92 clade.</title>
        <authorList>
            <person name="Lanclos V.C."/>
            <person name="Doiron C."/>
            <person name="Henson M.W."/>
            <person name="Thrash J.C."/>
        </authorList>
    </citation>
    <scope>NUCLEOTIDE SEQUENCE [LARGE SCALE GENOMIC DNA]</scope>
    <source>
        <strain evidence="7 8">LSUCC0057</strain>
    </source>
</reference>
<keyword evidence="5" id="KW-0472">Membrane</keyword>
<evidence type="ECO:0000256" key="5">
    <source>
        <dbReference type="ARBA" id="ARBA00023136"/>
    </source>
</evidence>
<evidence type="ECO:0000256" key="6">
    <source>
        <dbReference type="ARBA" id="ARBA00023315"/>
    </source>
</evidence>
<dbReference type="Pfam" id="PF03279">
    <property type="entry name" value="Lip_A_acyltrans"/>
    <property type="match status" value="1"/>
</dbReference>
<keyword evidence="3" id="KW-0997">Cell inner membrane</keyword>
<dbReference type="CDD" id="cd07984">
    <property type="entry name" value="LPLAT_LABLAT-like"/>
    <property type="match status" value="1"/>
</dbReference>
<keyword evidence="4 7" id="KW-0808">Transferase</keyword>
<dbReference type="InterPro" id="IPR004960">
    <property type="entry name" value="LipA_acyltrans"/>
</dbReference>
<dbReference type="Proteomes" id="UP000298133">
    <property type="component" value="Unassembled WGS sequence"/>
</dbReference>
<dbReference type="PIRSF" id="PIRSF026649">
    <property type="entry name" value="MsbB"/>
    <property type="match status" value="1"/>
</dbReference>
<dbReference type="GO" id="GO:0005886">
    <property type="term" value="C:plasma membrane"/>
    <property type="evidence" value="ECO:0007669"/>
    <property type="project" value="UniProtKB-SubCell"/>
</dbReference>
<comment type="caution">
    <text evidence="7">The sequence shown here is derived from an EMBL/GenBank/DDBJ whole genome shotgun (WGS) entry which is preliminary data.</text>
</comment>
<dbReference type="GO" id="GO:0009247">
    <property type="term" value="P:glycolipid biosynthetic process"/>
    <property type="evidence" value="ECO:0007669"/>
    <property type="project" value="UniProtKB-ARBA"/>
</dbReference>
<dbReference type="OrthoDB" id="9803456at2"/>
<evidence type="ECO:0000256" key="2">
    <source>
        <dbReference type="ARBA" id="ARBA00022475"/>
    </source>
</evidence>
<organism evidence="7 8">
    <name type="scientific">Gammaproteobacteria bacterium LSUCC0057</name>
    <dbReference type="NCBI Taxonomy" id="2559237"/>
    <lineage>
        <taxon>Bacteria</taxon>
        <taxon>Pseudomonadati</taxon>
        <taxon>Pseudomonadota</taxon>
        <taxon>Gammaproteobacteria</taxon>
        <taxon>Cellvibrionales</taxon>
        <taxon>Porticoccaceae</taxon>
        <taxon>SAR92 clade</taxon>
    </lineage>
</organism>
<dbReference type="EMBL" id="SPIA01000002">
    <property type="protein sequence ID" value="TFH67972.1"/>
    <property type="molecule type" value="Genomic_DNA"/>
</dbReference>
<keyword evidence="2" id="KW-1003">Cell membrane</keyword>
<evidence type="ECO:0000256" key="3">
    <source>
        <dbReference type="ARBA" id="ARBA00022519"/>
    </source>
</evidence>
<evidence type="ECO:0000313" key="8">
    <source>
        <dbReference type="Proteomes" id="UP000298133"/>
    </source>
</evidence>
<evidence type="ECO:0000256" key="1">
    <source>
        <dbReference type="ARBA" id="ARBA00004533"/>
    </source>
</evidence>
<name>A0A4Y8UI20_9GAMM</name>
<comment type="subcellular location">
    <subcellularLocation>
        <location evidence="1">Cell inner membrane</location>
    </subcellularLocation>
</comment>
<proteinExistence type="predicted"/>
<evidence type="ECO:0000313" key="7">
    <source>
        <dbReference type="EMBL" id="TFH67972.1"/>
    </source>
</evidence>
<gene>
    <name evidence="7" type="ORF">E3W66_06915</name>
</gene>
<dbReference type="GO" id="GO:0016746">
    <property type="term" value="F:acyltransferase activity"/>
    <property type="evidence" value="ECO:0007669"/>
    <property type="project" value="UniProtKB-KW"/>
</dbReference>
<accession>A0A4Y8UI20</accession>
<keyword evidence="8" id="KW-1185">Reference proteome</keyword>